<feature type="transmembrane region" description="Helical" evidence="6">
    <location>
        <begin position="488"/>
        <end position="510"/>
    </location>
</feature>
<name>G4Z0U8_PHYSP</name>
<evidence type="ECO:0000256" key="1">
    <source>
        <dbReference type="ARBA" id="ARBA00004141"/>
    </source>
</evidence>
<dbReference type="EMBL" id="JH159152">
    <property type="protein sequence ID" value="EGZ22787.1"/>
    <property type="molecule type" value="Genomic_DNA"/>
</dbReference>
<dbReference type="InterPro" id="IPR036259">
    <property type="entry name" value="MFS_trans_sf"/>
</dbReference>
<dbReference type="PANTHER" id="PTHR11654">
    <property type="entry name" value="OLIGOPEPTIDE TRANSPORTER-RELATED"/>
    <property type="match status" value="1"/>
</dbReference>
<dbReference type="KEGG" id="psoj:PHYSODRAFT_478939"/>
<dbReference type="RefSeq" id="XP_009518075.1">
    <property type="nucleotide sequence ID" value="XM_009519780.1"/>
</dbReference>
<dbReference type="Proteomes" id="UP000002640">
    <property type="component" value="Unassembled WGS sequence"/>
</dbReference>
<organism evidence="7 8">
    <name type="scientific">Phytophthora sojae (strain P6497)</name>
    <name type="common">Soybean stem and root rot agent</name>
    <name type="synonym">Phytophthora megasperma f. sp. glycines</name>
    <dbReference type="NCBI Taxonomy" id="1094619"/>
    <lineage>
        <taxon>Eukaryota</taxon>
        <taxon>Sar</taxon>
        <taxon>Stramenopiles</taxon>
        <taxon>Oomycota</taxon>
        <taxon>Peronosporomycetes</taxon>
        <taxon>Peronosporales</taxon>
        <taxon>Peronosporaceae</taxon>
        <taxon>Phytophthora</taxon>
    </lineage>
</organism>
<dbReference type="SMR" id="G4Z0U8"/>
<dbReference type="AlphaFoldDB" id="G4Z0U8"/>
<gene>
    <name evidence="7" type="ORF">PHYSODRAFT_478939</name>
</gene>
<evidence type="ECO:0000256" key="3">
    <source>
        <dbReference type="ARBA" id="ARBA00022692"/>
    </source>
</evidence>
<feature type="transmembrane region" description="Helical" evidence="6">
    <location>
        <begin position="319"/>
        <end position="338"/>
    </location>
</feature>
<proteinExistence type="inferred from homology"/>
<dbReference type="Gene3D" id="1.20.1250.20">
    <property type="entry name" value="MFS general substrate transporter like domains"/>
    <property type="match status" value="1"/>
</dbReference>
<sequence>MAPRTGSPSLLLTPQISTPKITTDYSTQTLSPKPPTGYSTKLWDARPSKYSQNVIKKVCVFIFVLTVCEEVASYAVNQSLKNFFQRLGWSNKGSNSMKLTYDSLSQFACIPAGYISDEFLGKFKTLLGAASSSSVGFVLISLAALPSIRATQSLSKALFCVGLFGGVALNQVCLRALTVSFGGDQFSSTSPPDERASFFSLNFWASRIGISFSYAVFPSLAIHGFGAIPADYGFVAVYLVGLLVLLIFVGVMLFTRKRYVDVPPTRSALGSVIRVVVRRAKTNFQARMILLGTVMYLSAFLLNFPAAFLADHGEIGHNISYACGVLTVVATIIYVYFARDSSFIEVIRVLPFNAFNMMWWVCQNQRGNNQTIIQQTDVRLGSSPDASQIPGPTVQIFNPFSGLLFVPLLDKLIYPLYEKFAGKPPSRYGKVLAGYIVAIIAMVWTGCFEIIRRNSPLLTYVDANGDTQYIYNDDGGQPMSDIPWWTAVPQYCWVSLATVLIQISTYNIGYTEVPLSLCGMSIALGFFMNSMGSTLLSVFVLLFGKYIPTDLNDGHMEYLYFTLAAVMAVNTFFYVVVMREMHFAMIPPVTADKGLTEGTKGEREASVA</sequence>
<feature type="transmembrane region" description="Helical" evidence="6">
    <location>
        <begin position="288"/>
        <end position="307"/>
    </location>
</feature>
<feature type="transmembrane region" description="Helical" evidence="6">
    <location>
        <begin position="126"/>
        <end position="145"/>
    </location>
</feature>
<evidence type="ECO:0000256" key="4">
    <source>
        <dbReference type="ARBA" id="ARBA00022989"/>
    </source>
</evidence>
<feature type="transmembrane region" description="Helical" evidence="6">
    <location>
        <begin position="558"/>
        <end position="577"/>
    </location>
</feature>
<keyword evidence="5 6" id="KW-0472">Membrane</keyword>
<evidence type="ECO:0000313" key="8">
    <source>
        <dbReference type="Proteomes" id="UP000002640"/>
    </source>
</evidence>
<dbReference type="InParanoid" id="G4Z0U8"/>
<feature type="transmembrane region" description="Helical" evidence="6">
    <location>
        <begin position="432"/>
        <end position="451"/>
    </location>
</feature>
<comment type="similarity">
    <text evidence="2">Belongs to the major facilitator superfamily. Proton-dependent oligopeptide transporter (POT/PTR) (TC 2.A.17) family.</text>
</comment>
<feature type="transmembrane region" description="Helical" evidence="6">
    <location>
        <begin position="232"/>
        <end position="254"/>
    </location>
</feature>
<dbReference type="GO" id="GO:0022857">
    <property type="term" value="F:transmembrane transporter activity"/>
    <property type="evidence" value="ECO:0007669"/>
    <property type="project" value="InterPro"/>
</dbReference>
<keyword evidence="3 6" id="KW-0812">Transmembrane</keyword>
<evidence type="ECO:0000256" key="5">
    <source>
        <dbReference type="ARBA" id="ARBA00023136"/>
    </source>
</evidence>
<dbReference type="GO" id="GO:0016020">
    <property type="term" value="C:membrane"/>
    <property type="evidence" value="ECO:0007669"/>
    <property type="project" value="UniProtKB-SubCell"/>
</dbReference>
<dbReference type="InterPro" id="IPR000109">
    <property type="entry name" value="POT_fam"/>
</dbReference>
<accession>G4Z0U8</accession>
<keyword evidence="8" id="KW-1185">Reference proteome</keyword>
<evidence type="ECO:0000256" key="6">
    <source>
        <dbReference type="SAM" id="Phobius"/>
    </source>
</evidence>
<evidence type="ECO:0008006" key="9">
    <source>
        <dbReference type="Google" id="ProtNLM"/>
    </source>
</evidence>
<reference evidence="7 8" key="1">
    <citation type="journal article" date="2006" name="Science">
        <title>Phytophthora genome sequences uncover evolutionary origins and mechanisms of pathogenesis.</title>
        <authorList>
            <person name="Tyler B.M."/>
            <person name="Tripathy S."/>
            <person name="Zhang X."/>
            <person name="Dehal P."/>
            <person name="Jiang R.H."/>
            <person name="Aerts A."/>
            <person name="Arredondo F.D."/>
            <person name="Baxter L."/>
            <person name="Bensasson D."/>
            <person name="Beynon J.L."/>
            <person name="Chapman J."/>
            <person name="Damasceno C.M."/>
            <person name="Dorrance A.E."/>
            <person name="Dou D."/>
            <person name="Dickerman A.W."/>
            <person name="Dubchak I.L."/>
            <person name="Garbelotto M."/>
            <person name="Gijzen M."/>
            <person name="Gordon S.G."/>
            <person name="Govers F."/>
            <person name="Grunwald N.J."/>
            <person name="Huang W."/>
            <person name="Ivors K.L."/>
            <person name="Jones R.W."/>
            <person name="Kamoun S."/>
            <person name="Krampis K."/>
            <person name="Lamour K.H."/>
            <person name="Lee M.K."/>
            <person name="McDonald W.H."/>
            <person name="Medina M."/>
            <person name="Meijer H.J."/>
            <person name="Nordberg E.K."/>
            <person name="Maclean D.J."/>
            <person name="Ospina-Giraldo M.D."/>
            <person name="Morris P.F."/>
            <person name="Phuntumart V."/>
            <person name="Putnam N.H."/>
            <person name="Rash S."/>
            <person name="Rose J.K."/>
            <person name="Sakihama Y."/>
            <person name="Salamov A.A."/>
            <person name="Savidor A."/>
            <person name="Scheuring C.F."/>
            <person name="Smith B.M."/>
            <person name="Sobral B.W."/>
            <person name="Terry A."/>
            <person name="Torto-Alalibo T.A."/>
            <person name="Win J."/>
            <person name="Xu Z."/>
            <person name="Zhang H."/>
            <person name="Grigoriev I.V."/>
            <person name="Rokhsar D.S."/>
            <person name="Boore J.L."/>
        </authorList>
    </citation>
    <scope>NUCLEOTIDE SEQUENCE [LARGE SCALE GENOMIC DNA]</scope>
    <source>
        <strain evidence="7 8">P6497</strain>
    </source>
</reference>
<dbReference type="GeneID" id="20655064"/>
<dbReference type="Pfam" id="PF00854">
    <property type="entry name" value="PTR2"/>
    <property type="match status" value="1"/>
</dbReference>
<comment type="subcellular location">
    <subcellularLocation>
        <location evidence="1">Membrane</location>
        <topology evidence="1">Multi-pass membrane protein</topology>
    </subcellularLocation>
</comment>
<feature type="transmembrane region" description="Helical" evidence="6">
    <location>
        <begin position="157"/>
        <end position="177"/>
    </location>
</feature>
<evidence type="ECO:0000313" key="7">
    <source>
        <dbReference type="EMBL" id="EGZ22787.1"/>
    </source>
</evidence>
<protein>
    <recommendedName>
        <fullName evidence="9">Major facilitator superfamily (MFS) profile domain-containing protein</fullName>
    </recommendedName>
</protein>
<dbReference type="OMA" id="ACIPAGY"/>
<dbReference type="SUPFAM" id="SSF103473">
    <property type="entry name" value="MFS general substrate transporter"/>
    <property type="match status" value="2"/>
</dbReference>
<feature type="transmembrane region" description="Helical" evidence="6">
    <location>
        <begin position="522"/>
        <end position="546"/>
    </location>
</feature>
<keyword evidence="4 6" id="KW-1133">Transmembrane helix</keyword>
<evidence type="ECO:0000256" key="2">
    <source>
        <dbReference type="ARBA" id="ARBA00005982"/>
    </source>
</evidence>